<evidence type="ECO:0000313" key="2">
    <source>
        <dbReference type="EMBL" id="GDY71091.1"/>
    </source>
</evidence>
<dbReference type="Proteomes" id="UP000302139">
    <property type="component" value="Unassembled WGS sequence"/>
</dbReference>
<comment type="caution">
    <text evidence="1">The sequence shown here is derived from an EMBL/GenBank/DDBJ whole genome shotgun (WGS) entry which is preliminary data.</text>
</comment>
<dbReference type="EMBL" id="BJHY01000001">
    <property type="protein sequence ID" value="GDY71091.1"/>
    <property type="molecule type" value="Genomic_DNA"/>
</dbReference>
<evidence type="ECO:0000313" key="3">
    <source>
        <dbReference type="Proteomes" id="UP000299211"/>
    </source>
</evidence>
<dbReference type="AlphaFoldDB" id="A0A4D4M999"/>
<dbReference type="EMBL" id="BJHX01000001">
    <property type="protein sequence ID" value="GDY68531.1"/>
    <property type="molecule type" value="Genomic_DNA"/>
</dbReference>
<evidence type="ECO:0000313" key="4">
    <source>
        <dbReference type="Proteomes" id="UP000302139"/>
    </source>
</evidence>
<reference evidence="2 3" key="1">
    <citation type="submission" date="2019-04" db="EMBL/GenBank/DDBJ databases">
        <title>Draft genome sequences of Streptomyces avermitilis ATCC 31267.</title>
        <authorList>
            <person name="Komaki H."/>
            <person name="Tamura T."/>
            <person name="Hosoyama A."/>
        </authorList>
    </citation>
    <scope>NUCLEOTIDE SEQUENCE [LARGE SCALE GENOMIC DNA]</scope>
    <source>
        <strain evidence="2 3">ATCC 31267</strain>
    </source>
</reference>
<protein>
    <submittedName>
        <fullName evidence="1">Uncharacterized protein</fullName>
    </submittedName>
</protein>
<accession>A0A4D4M999</accession>
<dbReference type="RefSeq" id="WP_048894450.1">
    <property type="nucleotide sequence ID" value="NZ_BAABTN010000024.1"/>
</dbReference>
<gene>
    <name evidence="1" type="ORF">SAV14893_079240</name>
    <name evidence="2" type="ORF">SAV31267_005760</name>
</gene>
<proteinExistence type="predicted"/>
<name>A0A4D4M999_STRAX</name>
<sequence>MHAPAQARPVRLTVAAALLGLITVSCGSGSVGSGGSTTPTSPVSRITAEHGYEAAYDAGWREGKRLFKDGGKGASVREVVWGGCVRRSLTAQPHNVVEKDRGAWVLGCKQAVGSGTDRHPPTRWVTRRESDPDLLARFRSWALANGVKQPARRVSQVVLVHLGDRDYDVELATAYTDTSAKAEVKQLADAFVTWWDGDDGDDARAWNLIVSARDDKHLITRAL</sequence>
<evidence type="ECO:0000313" key="1">
    <source>
        <dbReference type="EMBL" id="GDY68531.1"/>
    </source>
</evidence>
<dbReference type="Proteomes" id="UP000299211">
    <property type="component" value="Unassembled WGS sequence"/>
</dbReference>
<organism evidence="1 4">
    <name type="scientific">Streptomyces avermitilis</name>
    <dbReference type="NCBI Taxonomy" id="33903"/>
    <lineage>
        <taxon>Bacteria</taxon>
        <taxon>Bacillati</taxon>
        <taxon>Actinomycetota</taxon>
        <taxon>Actinomycetes</taxon>
        <taxon>Kitasatosporales</taxon>
        <taxon>Streptomycetaceae</taxon>
        <taxon>Streptomyces</taxon>
    </lineage>
</organism>
<reference evidence="1 4" key="2">
    <citation type="submission" date="2019-04" db="EMBL/GenBank/DDBJ databases">
        <title>Draft genome sequences of Streptomyces avermitilis NBRC 14893.</title>
        <authorList>
            <person name="Komaki H."/>
            <person name="Tamura T."/>
            <person name="Hosoyama A."/>
        </authorList>
    </citation>
    <scope>NUCLEOTIDE SEQUENCE [LARGE SCALE GENOMIC DNA]</scope>
    <source>
        <strain evidence="1 4">NBRC 14893</strain>
    </source>
</reference>